<feature type="region of interest" description="Disordered" evidence="1">
    <location>
        <begin position="1"/>
        <end position="65"/>
    </location>
</feature>
<protein>
    <submittedName>
        <fullName evidence="2">Uncharacterized protein</fullName>
    </submittedName>
</protein>
<proteinExistence type="predicted"/>
<sequence length="65" mass="7195">MRRHGTSWTRTGERAGQPANRNRDDDRAEWTLEHGDERQPQAAAHSKEQPGFGALTASGLPTGLR</sequence>
<feature type="compositionally biased region" description="Polar residues" evidence="1">
    <location>
        <begin position="1"/>
        <end position="10"/>
    </location>
</feature>
<gene>
    <name evidence="2" type="ORF">GCM10011609_07900</name>
</gene>
<feature type="compositionally biased region" description="Basic and acidic residues" evidence="1">
    <location>
        <begin position="21"/>
        <end position="39"/>
    </location>
</feature>
<keyword evidence="3" id="KW-1185">Reference proteome</keyword>
<organism evidence="2 3">
    <name type="scientific">Lentzea pudingi</name>
    <dbReference type="NCBI Taxonomy" id="1789439"/>
    <lineage>
        <taxon>Bacteria</taxon>
        <taxon>Bacillati</taxon>
        <taxon>Actinomycetota</taxon>
        <taxon>Actinomycetes</taxon>
        <taxon>Pseudonocardiales</taxon>
        <taxon>Pseudonocardiaceae</taxon>
        <taxon>Lentzea</taxon>
    </lineage>
</organism>
<dbReference type="EMBL" id="BMNC01000001">
    <property type="protein sequence ID" value="GGM74464.1"/>
    <property type="molecule type" value="Genomic_DNA"/>
</dbReference>
<reference evidence="3" key="1">
    <citation type="journal article" date="2019" name="Int. J. Syst. Evol. Microbiol.">
        <title>The Global Catalogue of Microorganisms (GCM) 10K type strain sequencing project: providing services to taxonomists for standard genome sequencing and annotation.</title>
        <authorList>
            <consortium name="The Broad Institute Genomics Platform"/>
            <consortium name="The Broad Institute Genome Sequencing Center for Infectious Disease"/>
            <person name="Wu L."/>
            <person name="Ma J."/>
        </authorList>
    </citation>
    <scope>NUCLEOTIDE SEQUENCE [LARGE SCALE GENOMIC DNA]</scope>
    <source>
        <strain evidence="3">CGMCC 4.7319</strain>
    </source>
</reference>
<accession>A0ABQ2HBI3</accession>
<name>A0ABQ2HBI3_9PSEU</name>
<dbReference type="Proteomes" id="UP000597656">
    <property type="component" value="Unassembled WGS sequence"/>
</dbReference>
<evidence type="ECO:0000313" key="3">
    <source>
        <dbReference type="Proteomes" id="UP000597656"/>
    </source>
</evidence>
<comment type="caution">
    <text evidence="2">The sequence shown here is derived from an EMBL/GenBank/DDBJ whole genome shotgun (WGS) entry which is preliminary data.</text>
</comment>
<evidence type="ECO:0000256" key="1">
    <source>
        <dbReference type="SAM" id="MobiDB-lite"/>
    </source>
</evidence>
<evidence type="ECO:0000313" key="2">
    <source>
        <dbReference type="EMBL" id="GGM74464.1"/>
    </source>
</evidence>